<dbReference type="EMBL" id="FZNR01000007">
    <property type="protein sequence ID" value="SNR92715.1"/>
    <property type="molecule type" value="Genomic_DNA"/>
</dbReference>
<reference evidence="1 2" key="1">
    <citation type="submission" date="2017-06" db="EMBL/GenBank/DDBJ databases">
        <authorList>
            <person name="Kim H.J."/>
            <person name="Triplett B.A."/>
        </authorList>
    </citation>
    <scope>NUCLEOTIDE SEQUENCE [LARGE SCALE GENOMIC DNA]</scope>
    <source>
        <strain evidence="1 2">DSM 43151</strain>
    </source>
</reference>
<gene>
    <name evidence="1" type="ORF">SAMN06264365_107200</name>
</gene>
<dbReference type="CDD" id="cd02440">
    <property type="entry name" value="AdoMet_MTases"/>
    <property type="match status" value="1"/>
</dbReference>
<dbReference type="PANTHER" id="PTHR43591">
    <property type="entry name" value="METHYLTRANSFERASE"/>
    <property type="match status" value="1"/>
</dbReference>
<keyword evidence="2" id="KW-1185">Reference proteome</keyword>
<dbReference type="Gene3D" id="3.40.50.150">
    <property type="entry name" value="Vaccinia Virus protein VP39"/>
    <property type="match status" value="1"/>
</dbReference>
<sequence length="259" mass="27768">MHFLLLDARAAGLGRLMALIAYDQADAAAFQATRHLRDDELATWRAAIGRYFEPRPGMRLLDLGSGTGSWARAFRTWWPRLEVVAVEPAAAMRERSVFQPVLAGAADDIPCADAALDGVWLSTVIHHVPDLITAARELRRVLKPGAPVLIRSAFAGRHEAISLFRWFPEAVAVLDGYPSIADVEAAFATAGFTTAGCEPVPQVTAASLAEAAAGLRRAAHTPLQLISDEAYAAGVARLDEAARTRSGPVVDALDLLVLR</sequence>
<dbReference type="GO" id="GO:0008168">
    <property type="term" value="F:methyltransferase activity"/>
    <property type="evidence" value="ECO:0007669"/>
    <property type="project" value="UniProtKB-KW"/>
</dbReference>
<dbReference type="SUPFAM" id="SSF53335">
    <property type="entry name" value="S-adenosyl-L-methionine-dependent methyltransferases"/>
    <property type="match status" value="1"/>
</dbReference>
<dbReference type="Proteomes" id="UP000198415">
    <property type="component" value="Unassembled WGS sequence"/>
</dbReference>
<dbReference type="Pfam" id="PF13489">
    <property type="entry name" value="Methyltransf_23"/>
    <property type="match status" value="1"/>
</dbReference>
<accession>A0A239AAR1</accession>
<name>A0A239AAR1_9ACTN</name>
<organism evidence="1 2">
    <name type="scientific">Actinoplanes regularis</name>
    <dbReference type="NCBI Taxonomy" id="52697"/>
    <lineage>
        <taxon>Bacteria</taxon>
        <taxon>Bacillati</taxon>
        <taxon>Actinomycetota</taxon>
        <taxon>Actinomycetes</taxon>
        <taxon>Micromonosporales</taxon>
        <taxon>Micromonosporaceae</taxon>
        <taxon>Actinoplanes</taxon>
    </lineage>
</organism>
<evidence type="ECO:0000313" key="1">
    <source>
        <dbReference type="EMBL" id="SNR92715.1"/>
    </source>
</evidence>
<dbReference type="InterPro" id="IPR029063">
    <property type="entry name" value="SAM-dependent_MTases_sf"/>
</dbReference>
<keyword evidence="1" id="KW-0489">Methyltransferase</keyword>
<dbReference type="PANTHER" id="PTHR43591:SF109">
    <property type="entry name" value="METHYLTRANSFERASE TYPE 11 DOMAIN-CONTAINING PROTEIN"/>
    <property type="match status" value="1"/>
</dbReference>
<dbReference type="GO" id="GO:0032259">
    <property type="term" value="P:methylation"/>
    <property type="evidence" value="ECO:0007669"/>
    <property type="project" value="UniProtKB-KW"/>
</dbReference>
<protein>
    <submittedName>
        <fullName evidence="1">Methyltransferase domain-containing protein</fullName>
    </submittedName>
</protein>
<dbReference type="AlphaFoldDB" id="A0A239AAR1"/>
<proteinExistence type="predicted"/>
<keyword evidence="1" id="KW-0808">Transferase</keyword>
<evidence type="ECO:0000313" key="2">
    <source>
        <dbReference type="Proteomes" id="UP000198415"/>
    </source>
</evidence>